<evidence type="ECO:0000313" key="3">
    <source>
        <dbReference type="Proteomes" id="UP001148614"/>
    </source>
</evidence>
<evidence type="ECO:0000313" key="2">
    <source>
        <dbReference type="EMBL" id="KAJ3563419.1"/>
    </source>
</evidence>
<proteinExistence type="predicted"/>
<comment type="caution">
    <text evidence="2">The sequence shown here is derived from an EMBL/GenBank/DDBJ whole genome shotgun (WGS) entry which is preliminary data.</text>
</comment>
<sequence length="180" mass="20335">MGVVVYQDGVGGRSQYGYAAGEGKCSEADPDAVEKTDRSLVLLLVGEIPRVGLEVGSRSRALLFVFERHYDNFREVSVKGGKKELEGKKTSVKMVYMQRRESQSTKETTGKDRGKPKRESKRSREVEDSEKIKRELPAVTPKSATDGEYYEGRTNALSRRNKTNDEPGYLAYWSRRDKIC</sequence>
<feature type="compositionally biased region" description="Basic and acidic residues" evidence="1">
    <location>
        <begin position="98"/>
        <end position="113"/>
    </location>
</feature>
<reference evidence="2" key="1">
    <citation type="submission" date="2022-07" db="EMBL/GenBank/DDBJ databases">
        <title>Genome Sequence of Xylaria arbuscula.</title>
        <authorList>
            <person name="Buettner E."/>
        </authorList>
    </citation>
    <scope>NUCLEOTIDE SEQUENCE</scope>
    <source>
        <strain evidence="2">VT107</strain>
    </source>
</reference>
<organism evidence="2 3">
    <name type="scientific">Xylaria arbuscula</name>
    <dbReference type="NCBI Taxonomy" id="114810"/>
    <lineage>
        <taxon>Eukaryota</taxon>
        <taxon>Fungi</taxon>
        <taxon>Dikarya</taxon>
        <taxon>Ascomycota</taxon>
        <taxon>Pezizomycotina</taxon>
        <taxon>Sordariomycetes</taxon>
        <taxon>Xylariomycetidae</taxon>
        <taxon>Xylariales</taxon>
        <taxon>Xylariaceae</taxon>
        <taxon>Xylaria</taxon>
    </lineage>
</organism>
<keyword evidence="3" id="KW-1185">Reference proteome</keyword>
<feature type="region of interest" description="Disordered" evidence="1">
    <location>
        <begin position="89"/>
        <end position="167"/>
    </location>
</feature>
<dbReference type="AlphaFoldDB" id="A0A9W8N9E4"/>
<evidence type="ECO:0000256" key="1">
    <source>
        <dbReference type="SAM" id="MobiDB-lite"/>
    </source>
</evidence>
<dbReference type="Proteomes" id="UP001148614">
    <property type="component" value="Unassembled WGS sequence"/>
</dbReference>
<name>A0A9W8N9E4_9PEZI</name>
<protein>
    <submittedName>
        <fullName evidence="2">Uncharacterized protein</fullName>
    </submittedName>
</protein>
<feature type="compositionally biased region" description="Basic and acidic residues" evidence="1">
    <location>
        <begin position="122"/>
        <end position="136"/>
    </location>
</feature>
<dbReference type="EMBL" id="JANPWZ010001763">
    <property type="protein sequence ID" value="KAJ3563419.1"/>
    <property type="molecule type" value="Genomic_DNA"/>
</dbReference>
<gene>
    <name evidence="2" type="ORF">NPX13_g8202</name>
</gene>
<accession>A0A9W8N9E4</accession>